<comment type="subcellular location">
    <subcellularLocation>
        <location evidence="1">Cell membrane</location>
        <topology evidence="1">Multi-pass membrane protein</topology>
    </subcellularLocation>
</comment>
<dbReference type="Pfam" id="PF00083">
    <property type="entry name" value="Sugar_tr"/>
    <property type="match status" value="1"/>
</dbReference>
<keyword evidence="8 9" id="KW-0472">Membrane</keyword>
<dbReference type="RefSeq" id="WP_013434171.1">
    <property type="nucleotide sequence ID" value="NZ_CP062176.1"/>
</dbReference>
<reference evidence="11 12" key="1">
    <citation type="submission" date="2020-09" db="EMBL/GenBank/DDBJ databases">
        <title>Genome sequences of Mycetohabitans spp.</title>
        <authorList>
            <person name="Carter M.E."/>
            <person name="Carpenter S.C.D."/>
            <person name="Bogdanove A.J."/>
        </authorList>
    </citation>
    <scope>NUCLEOTIDE SEQUENCE [LARGE SCALE GENOMIC DNA]</scope>
    <source>
        <strain evidence="11 12">B12</strain>
    </source>
</reference>
<evidence type="ECO:0000259" key="10">
    <source>
        <dbReference type="PROSITE" id="PS50850"/>
    </source>
</evidence>
<dbReference type="SUPFAM" id="SSF103473">
    <property type="entry name" value="MFS general substrate transporter"/>
    <property type="match status" value="1"/>
</dbReference>
<dbReference type="EMBL" id="CP062176">
    <property type="protein sequence ID" value="WXK40160.1"/>
    <property type="molecule type" value="Genomic_DNA"/>
</dbReference>
<evidence type="ECO:0000256" key="8">
    <source>
        <dbReference type="ARBA" id="ARBA00023136"/>
    </source>
</evidence>
<feature type="transmembrane region" description="Helical" evidence="9">
    <location>
        <begin position="92"/>
        <end position="111"/>
    </location>
</feature>
<keyword evidence="7 9" id="KW-1133">Transmembrane helix</keyword>
<dbReference type="InterPro" id="IPR005829">
    <property type="entry name" value="Sugar_transporter_CS"/>
</dbReference>
<sequence length="431" mass="45867">MGASVSLSSVTPTVQPKVWRAVAAASIGNALEWFDLVAYGFFAVVISRQFFPAGNDTISLLLTLGTFGVSFFMRPLGAIVLGAYADRAGRRAALSLTILLMMAGTLIIAVLPNYATIGLAAPLILVIARLLQGFSAGGEFGSATAFLAEHMPQRRGFFSSWQVASQGLTTLLAASFGVILNGNLSSAQMDAWGWRIPFFFGLLIGPVAWYIRKHVDETPEFVAAEMSSKTTLTPVRDTLATQKERLLIAIGVVILATVSTYVVLFMPTFAVKQLGLPASASFAAILLTGMIQLVVSPLVGHWSDQHGRTGIMLASAIAILVLIYPAFATLVSHPTLATLLVVQIIFGFLMSGYFATLPGLLSEIFPVSTRTTGLSLSYNIAVTIFGGFAPFIISWLIASTGTKVAPGFYMIFAAAISIVALFAVRLRLAVR</sequence>
<dbReference type="PROSITE" id="PS50850">
    <property type="entry name" value="MFS"/>
    <property type="match status" value="1"/>
</dbReference>
<accession>A0ABZ2PZC4</accession>
<dbReference type="InterPro" id="IPR011701">
    <property type="entry name" value="MFS"/>
</dbReference>
<evidence type="ECO:0000256" key="9">
    <source>
        <dbReference type="SAM" id="Phobius"/>
    </source>
</evidence>
<dbReference type="PANTHER" id="PTHR43528">
    <property type="entry name" value="ALPHA-KETOGLUTARATE PERMEASE"/>
    <property type="match status" value="1"/>
</dbReference>
<dbReference type="InterPro" id="IPR020846">
    <property type="entry name" value="MFS_dom"/>
</dbReference>
<feature type="transmembrane region" description="Helical" evidence="9">
    <location>
        <begin position="246"/>
        <end position="266"/>
    </location>
</feature>
<evidence type="ECO:0000256" key="6">
    <source>
        <dbReference type="ARBA" id="ARBA00022847"/>
    </source>
</evidence>
<dbReference type="PROSITE" id="PS00216">
    <property type="entry name" value="SUGAR_TRANSPORT_1"/>
    <property type="match status" value="1"/>
</dbReference>
<evidence type="ECO:0000256" key="1">
    <source>
        <dbReference type="ARBA" id="ARBA00004651"/>
    </source>
</evidence>
<feature type="transmembrane region" description="Helical" evidence="9">
    <location>
        <begin position="117"/>
        <end position="136"/>
    </location>
</feature>
<keyword evidence="3" id="KW-0813">Transport</keyword>
<evidence type="ECO:0000256" key="4">
    <source>
        <dbReference type="ARBA" id="ARBA00022475"/>
    </source>
</evidence>
<feature type="transmembrane region" description="Helical" evidence="9">
    <location>
        <begin position="192"/>
        <end position="211"/>
    </location>
</feature>
<evidence type="ECO:0000313" key="12">
    <source>
        <dbReference type="Proteomes" id="UP001493153"/>
    </source>
</evidence>
<dbReference type="PANTHER" id="PTHR43528:SF1">
    <property type="entry name" value="ALPHA-KETOGLUTARATE PERMEASE"/>
    <property type="match status" value="1"/>
</dbReference>
<keyword evidence="6" id="KW-0769">Symport</keyword>
<dbReference type="Pfam" id="PF07690">
    <property type="entry name" value="MFS_1"/>
    <property type="match status" value="1"/>
</dbReference>
<feature type="transmembrane region" description="Helical" evidence="9">
    <location>
        <begin position="404"/>
        <end position="424"/>
    </location>
</feature>
<feature type="domain" description="Major facilitator superfamily (MFS) profile" evidence="10">
    <location>
        <begin position="21"/>
        <end position="431"/>
    </location>
</feature>
<feature type="transmembrane region" description="Helical" evidence="9">
    <location>
        <begin position="336"/>
        <end position="355"/>
    </location>
</feature>
<evidence type="ECO:0000256" key="2">
    <source>
        <dbReference type="ARBA" id="ARBA00008240"/>
    </source>
</evidence>
<evidence type="ECO:0000256" key="5">
    <source>
        <dbReference type="ARBA" id="ARBA00022692"/>
    </source>
</evidence>
<comment type="similarity">
    <text evidence="2">Belongs to the major facilitator superfamily. Metabolite:H+ Symporter (MHS) family (TC 2.A.1.6) family.</text>
</comment>
<organism evidence="11 12">
    <name type="scientific">Mycetohabitans rhizoxinica</name>
    <dbReference type="NCBI Taxonomy" id="412963"/>
    <lineage>
        <taxon>Bacteria</taxon>
        <taxon>Pseudomonadati</taxon>
        <taxon>Pseudomonadota</taxon>
        <taxon>Betaproteobacteria</taxon>
        <taxon>Burkholderiales</taxon>
        <taxon>Burkholderiaceae</taxon>
        <taxon>Mycetohabitans</taxon>
    </lineage>
</organism>
<dbReference type="InterPro" id="IPR005828">
    <property type="entry name" value="MFS_sugar_transport-like"/>
</dbReference>
<dbReference type="InterPro" id="IPR036259">
    <property type="entry name" value="MFS_trans_sf"/>
</dbReference>
<proteinExistence type="inferred from homology"/>
<evidence type="ECO:0000313" key="11">
    <source>
        <dbReference type="EMBL" id="WXK40160.1"/>
    </source>
</evidence>
<dbReference type="Proteomes" id="UP001493153">
    <property type="component" value="Chromosome"/>
</dbReference>
<gene>
    <name evidence="11" type="ORF">IHE29_13160</name>
</gene>
<keyword evidence="5 9" id="KW-0812">Transmembrane</keyword>
<evidence type="ECO:0000256" key="3">
    <source>
        <dbReference type="ARBA" id="ARBA00022448"/>
    </source>
</evidence>
<feature type="transmembrane region" description="Helical" evidence="9">
    <location>
        <begin position="376"/>
        <end position="398"/>
    </location>
</feature>
<dbReference type="Gene3D" id="1.20.1250.20">
    <property type="entry name" value="MFS general substrate transporter like domains"/>
    <property type="match status" value="2"/>
</dbReference>
<feature type="transmembrane region" description="Helical" evidence="9">
    <location>
        <begin position="21"/>
        <end position="46"/>
    </location>
</feature>
<feature type="transmembrane region" description="Helical" evidence="9">
    <location>
        <begin position="311"/>
        <end position="330"/>
    </location>
</feature>
<dbReference type="InterPro" id="IPR051084">
    <property type="entry name" value="H+-coupled_symporters"/>
</dbReference>
<keyword evidence="12" id="KW-1185">Reference proteome</keyword>
<feature type="transmembrane region" description="Helical" evidence="9">
    <location>
        <begin position="278"/>
        <end position="299"/>
    </location>
</feature>
<keyword evidence="4" id="KW-1003">Cell membrane</keyword>
<evidence type="ECO:0000256" key="7">
    <source>
        <dbReference type="ARBA" id="ARBA00022989"/>
    </source>
</evidence>
<protein>
    <submittedName>
        <fullName evidence="11">MFS transporter</fullName>
    </submittedName>
</protein>
<name>A0ABZ2PZC4_9BURK</name>
<feature type="transmembrane region" description="Helical" evidence="9">
    <location>
        <begin position="157"/>
        <end position="180"/>
    </location>
</feature>
<feature type="transmembrane region" description="Helical" evidence="9">
    <location>
        <begin position="58"/>
        <end position="85"/>
    </location>
</feature>